<gene>
    <name evidence="2" type="ORF">SAMN05444920_106457</name>
</gene>
<evidence type="ECO:0000313" key="3">
    <source>
        <dbReference type="Proteomes" id="UP000236732"/>
    </source>
</evidence>
<accession>A0A1H6DXM7</accession>
<sequence>MMEFIRGIRTPLLTMRIPASVSTASKVAGELGVPVSEEELGRATYILQVHGEVAAELGDPLAGGVGGDAEDANAAGGVLDDRQNVQVGAGEGTDFEEVARQQCICLAAQEGGPGGGGPFGSRVDAVCFEDLPHGGGGDLDTERGQLTANAPVAPRGVLPEPAATPASGWTGWYADVHAREARRPRRDGASADRGASAGRCPGGPATQGAGVSPWAGGEAAQRGRTDQSA</sequence>
<dbReference type="EMBL" id="FNVT01000006">
    <property type="protein sequence ID" value="SEG89486.1"/>
    <property type="molecule type" value="Genomic_DNA"/>
</dbReference>
<organism evidence="2 3">
    <name type="scientific">Nonomuraea solani</name>
    <dbReference type="NCBI Taxonomy" id="1144553"/>
    <lineage>
        <taxon>Bacteria</taxon>
        <taxon>Bacillati</taxon>
        <taxon>Actinomycetota</taxon>
        <taxon>Actinomycetes</taxon>
        <taxon>Streptosporangiales</taxon>
        <taxon>Streptosporangiaceae</taxon>
        <taxon>Nonomuraea</taxon>
    </lineage>
</organism>
<dbReference type="AlphaFoldDB" id="A0A1H6DXM7"/>
<feature type="compositionally biased region" description="Basic and acidic residues" evidence="1">
    <location>
        <begin position="180"/>
        <end position="190"/>
    </location>
</feature>
<evidence type="ECO:0000256" key="1">
    <source>
        <dbReference type="SAM" id="MobiDB-lite"/>
    </source>
</evidence>
<keyword evidence="3" id="KW-1185">Reference proteome</keyword>
<feature type="region of interest" description="Disordered" evidence="1">
    <location>
        <begin position="180"/>
        <end position="229"/>
    </location>
</feature>
<protein>
    <submittedName>
        <fullName evidence="2">Uncharacterized protein</fullName>
    </submittedName>
</protein>
<evidence type="ECO:0000313" key="2">
    <source>
        <dbReference type="EMBL" id="SEG89486.1"/>
    </source>
</evidence>
<dbReference type="Proteomes" id="UP000236732">
    <property type="component" value="Unassembled WGS sequence"/>
</dbReference>
<proteinExistence type="predicted"/>
<name>A0A1H6DXM7_9ACTN</name>
<reference evidence="2 3" key="1">
    <citation type="submission" date="2016-10" db="EMBL/GenBank/DDBJ databases">
        <authorList>
            <person name="de Groot N.N."/>
        </authorList>
    </citation>
    <scope>NUCLEOTIDE SEQUENCE [LARGE SCALE GENOMIC DNA]</scope>
    <source>
        <strain evidence="2 3">CGMCC 4.7037</strain>
    </source>
</reference>